<gene>
    <name evidence="3" type="primary">LOC116538992</name>
</gene>
<protein>
    <submittedName>
        <fullName evidence="3">Uncharacterized protein LOC116538992</fullName>
    </submittedName>
</protein>
<reference evidence="3" key="1">
    <citation type="submission" date="2025-08" db="UniProtKB">
        <authorList>
            <consortium name="RefSeq"/>
        </authorList>
    </citation>
    <scope>IDENTIFICATION</scope>
    <source>
        <tissue evidence="3">Blood</tissue>
    </source>
</reference>
<organism evidence="2 3">
    <name type="scientific">Sapajus apella</name>
    <name type="common">Brown-capped capuchin</name>
    <name type="synonym">Cebus apella</name>
    <dbReference type="NCBI Taxonomy" id="9515"/>
    <lineage>
        <taxon>Eukaryota</taxon>
        <taxon>Metazoa</taxon>
        <taxon>Chordata</taxon>
        <taxon>Craniata</taxon>
        <taxon>Vertebrata</taxon>
        <taxon>Euteleostomi</taxon>
        <taxon>Mammalia</taxon>
        <taxon>Eutheria</taxon>
        <taxon>Euarchontoglires</taxon>
        <taxon>Primates</taxon>
        <taxon>Haplorrhini</taxon>
        <taxon>Platyrrhini</taxon>
        <taxon>Cebidae</taxon>
        <taxon>Cebinae</taxon>
        <taxon>Sapajus</taxon>
    </lineage>
</organism>
<evidence type="ECO:0000313" key="3">
    <source>
        <dbReference type="RefSeq" id="XP_032117499.1"/>
    </source>
</evidence>
<evidence type="ECO:0000313" key="2">
    <source>
        <dbReference type="Proteomes" id="UP000504640"/>
    </source>
</evidence>
<evidence type="ECO:0000256" key="1">
    <source>
        <dbReference type="SAM" id="MobiDB-lite"/>
    </source>
</evidence>
<dbReference type="GeneID" id="116538992"/>
<feature type="region of interest" description="Disordered" evidence="1">
    <location>
        <begin position="201"/>
        <end position="308"/>
    </location>
</feature>
<dbReference type="RefSeq" id="XP_032117499.1">
    <property type="nucleotide sequence ID" value="XM_032261608.1"/>
</dbReference>
<feature type="compositionally biased region" description="Low complexity" evidence="1">
    <location>
        <begin position="212"/>
        <end position="221"/>
    </location>
</feature>
<dbReference type="Proteomes" id="UP000504640">
    <property type="component" value="Unplaced"/>
</dbReference>
<dbReference type="AlphaFoldDB" id="A0A6J3GHS5"/>
<proteinExistence type="predicted"/>
<name>A0A6J3GHS5_SAPAP</name>
<feature type="region of interest" description="Disordered" evidence="1">
    <location>
        <begin position="1"/>
        <end position="77"/>
    </location>
</feature>
<sequence length="332" mass="35438">MTARRPRPSGRLAPARSGCAFPRCRQSHLEKEEAAAGRSPSGPGCGSGRERAQRGQAGPVSAAPCPQRGRREAQGALWPGGGAAFLARRLRPRRRWAPGAGLAAACRPRAAAAGGPTDGKGRGSCQRVAGPLRWRNLLFLPRLAGALLSLSLSLTLSLPGWKFPLTSREHTDRRTHARTQRGREVGSLAGVGEARIYGGALRPRPSLASGLGSRPSGPLRGAGRGARVRRPGRPCPLQGSGFPAGRSRTPRAGAGRDAPRKRLPGPIVRERRRRGGGGGAADRVRRSRDPKGRPEQLEGRHGSKHARYKNKAHLYIPFKCVSVTLKSLRRLN</sequence>
<keyword evidence="2" id="KW-1185">Reference proteome</keyword>
<feature type="compositionally biased region" description="Basic and acidic residues" evidence="1">
    <location>
        <begin position="282"/>
        <end position="301"/>
    </location>
</feature>
<accession>A0A6J3GHS5</accession>